<reference evidence="3" key="1">
    <citation type="journal article" date="2020" name="Stud. Mycol.">
        <title>101 Dothideomycetes genomes: a test case for predicting lifestyles and emergence of pathogens.</title>
        <authorList>
            <person name="Haridas S."/>
            <person name="Albert R."/>
            <person name="Binder M."/>
            <person name="Bloem J."/>
            <person name="Labutti K."/>
            <person name="Salamov A."/>
            <person name="Andreopoulos B."/>
            <person name="Baker S."/>
            <person name="Barry K."/>
            <person name="Bills G."/>
            <person name="Bluhm B."/>
            <person name="Cannon C."/>
            <person name="Castanera R."/>
            <person name="Culley D."/>
            <person name="Daum C."/>
            <person name="Ezra D."/>
            <person name="Gonzalez J."/>
            <person name="Henrissat B."/>
            <person name="Kuo A."/>
            <person name="Liang C."/>
            <person name="Lipzen A."/>
            <person name="Lutzoni F."/>
            <person name="Magnuson J."/>
            <person name="Mondo S."/>
            <person name="Nolan M."/>
            <person name="Ohm R."/>
            <person name="Pangilinan J."/>
            <person name="Park H.-J."/>
            <person name="Ramirez L."/>
            <person name="Alfaro M."/>
            <person name="Sun H."/>
            <person name="Tritt A."/>
            <person name="Yoshinaga Y."/>
            <person name="Zwiers L.-H."/>
            <person name="Turgeon B."/>
            <person name="Goodwin S."/>
            <person name="Spatafora J."/>
            <person name="Crous P."/>
            <person name="Grigoriev I."/>
        </authorList>
    </citation>
    <scope>NUCLEOTIDE SEQUENCE</scope>
    <source>
        <strain evidence="3">CBS 123094</strain>
    </source>
</reference>
<sequence>MYIYVPTQKLEKAPILVAIHYCNGNAQAYFTFNDNKYATLADSKGYIIIYPSAPSSVFATGTGSGAMMANVLAGAFPDIFKAVTAYCGVPDGCFYVSTATAGMTTPGWNNDCANGKVSKTSQAWGDQVRSYFPGYNGSYPKVMIWHGTADNVLGYPNYAEALKQWSYIHNVTFTKTVTNTPDSGYTKSIYGDGTKLIGFSAQGVGHNVPIHESVELEYYGL</sequence>
<dbReference type="Gene3D" id="3.40.50.1820">
    <property type="entry name" value="alpha/beta hydrolase"/>
    <property type="match status" value="2"/>
</dbReference>
<keyword evidence="4" id="KW-1185">Reference proteome</keyword>
<dbReference type="InterPro" id="IPR001375">
    <property type="entry name" value="Peptidase_S9_cat"/>
</dbReference>
<protein>
    <submittedName>
        <fullName evidence="3">Carbohydrate esterase family 1 protein</fullName>
    </submittedName>
</protein>
<dbReference type="PANTHER" id="PTHR43037:SF3">
    <property type="entry name" value="FERULOYL ESTERASE B"/>
    <property type="match status" value="1"/>
</dbReference>
<name>A0A6A5VW44_9PLEO</name>
<dbReference type="AlphaFoldDB" id="A0A6A5VW44"/>
<organism evidence="3 4">
    <name type="scientific">Amniculicola lignicola CBS 123094</name>
    <dbReference type="NCBI Taxonomy" id="1392246"/>
    <lineage>
        <taxon>Eukaryota</taxon>
        <taxon>Fungi</taxon>
        <taxon>Dikarya</taxon>
        <taxon>Ascomycota</taxon>
        <taxon>Pezizomycotina</taxon>
        <taxon>Dothideomycetes</taxon>
        <taxon>Pleosporomycetidae</taxon>
        <taxon>Pleosporales</taxon>
        <taxon>Amniculicolaceae</taxon>
        <taxon>Amniculicola</taxon>
    </lineage>
</organism>
<evidence type="ECO:0000256" key="1">
    <source>
        <dbReference type="ARBA" id="ARBA00022729"/>
    </source>
</evidence>
<dbReference type="EMBL" id="ML977694">
    <property type="protein sequence ID" value="KAF1993610.1"/>
    <property type="molecule type" value="Genomic_DNA"/>
</dbReference>
<dbReference type="InterPro" id="IPR050955">
    <property type="entry name" value="Plant_Biomass_Hydrol_Est"/>
</dbReference>
<accession>A0A6A5VW44</accession>
<dbReference type="PANTHER" id="PTHR43037">
    <property type="entry name" value="UNNAMED PRODUCT-RELATED"/>
    <property type="match status" value="1"/>
</dbReference>
<dbReference type="GO" id="GO:0006508">
    <property type="term" value="P:proteolysis"/>
    <property type="evidence" value="ECO:0007669"/>
    <property type="project" value="InterPro"/>
</dbReference>
<evidence type="ECO:0000313" key="4">
    <source>
        <dbReference type="Proteomes" id="UP000799779"/>
    </source>
</evidence>
<dbReference type="OrthoDB" id="2425929at2759"/>
<dbReference type="Proteomes" id="UP000799779">
    <property type="component" value="Unassembled WGS sequence"/>
</dbReference>
<evidence type="ECO:0000259" key="2">
    <source>
        <dbReference type="Pfam" id="PF00326"/>
    </source>
</evidence>
<dbReference type="GO" id="GO:0008236">
    <property type="term" value="F:serine-type peptidase activity"/>
    <property type="evidence" value="ECO:0007669"/>
    <property type="project" value="InterPro"/>
</dbReference>
<gene>
    <name evidence="3" type="ORF">P154DRAFT_549468</name>
</gene>
<feature type="domain" description="Peptidase S9 prolyl oligopeptidase catalytic" evidence="2">
    <location>
        <begin position="54"/>
        <end position="162"/>
    </location>
</feature>
<proteinExistence type="predicted"/>
<evidence type="ECO:0000313" key="3">
    <source>
        <dbReference type="EMBL" id="KAF1993610.1"/>
    </source>
</evidence>
<keyword evidence="1" id="KW-0732">Signal</keyword>
<dbReference type="Pfam" id="PF00326">
    <property type="entry name" value="Peptidase_S9"/>
    <property type="match status" value="1"/>
</dbReference>
<dbReference type="InterPro" id="IPR029058">
    <property type="entry name" value="AB_hydrolase_fold"/>
</dbReference>
<dbReference type="SUPFAM" id="SSF53474">
    <property type="entry name" value="alpha/beta-Hydrolases"/>
    <property type="match status" value="1"/>
</dbReference>